<accession>A0ABQ1JUX5</accession>
<evidence type="ECO:0000259" key="3">
    <source>
        <dbReference type="PROSITE" id="PS50977"/>
    </source>
</evidence>
<organism evidence="4 5">
    <name type="scientific">Blastomonas aquatica</name>
    <dbReference type="NCBI Taxonomy" id="1510276"/>
    <lineage>
        <taxon>Bacteria</taxon>
        <taxon>Pseudomonadati</taxon>
        <taxon>Pseudomonadota</taxon>
        <taxon>Alphaproteobacteria</taxon>
        <taxon>Sphingomonadales</taxon>
        <taxon>Sphingomonadaceae</taxon>
        <taxon>Blastomonas</taxon>
    </lineage>
</organism>
<proteinExistence type="predicted"/>
<name>A0ABQ1JUX5_9SPHN</name>
<evidence type="ECO:0000256" key="2">
    <source>
        <dbReference type="PROSITE-ProRule" id="PRU00335"/>
    </source>
</evidence>
<dbReference type="Gene3D" id="1.10.357.10">
    <property type="entry name" value="Tetracycline Repressor, domain 2"/>
    <property type="match status" value="1"/>
</dbReference>
<dbReference type="Pfam" id="PF00440">
    <property type="entry name" value="TetR_N"/>
    <property type="match status" value="1"/>
</dbReference>
<reference evidence="5" key="1">
    <citation type="journal article" date="2019" name="Int. J. Syst. Evol. Microbiol.">
        <title>The Global Catalogue of Microorganisms (GCM) 10K type strain sequencing project: providing services to taxonomists for standard genome sequencing and annotation.</title>
        <authorList>
            <consortium name="The Broad Institute Genomics Platform"/>
            <consortium name="The Broad Institute Genome Sequencing Center for Infectious Disease"/>
            <person name="Wu L."/>
            <person name="Ma J."/>
        </authorList>
    </citation>
    <scope>NUCLEOTIDE SEQUENCE [LARGE SCALE GENOMIC DNA]</scope>
    <source>
        <strain evidence="5">CGMCC 1.12851</strain>
    </source>
</reference>
<evidence type="ECO:0000313" key="4">
    <source>
        <dbReference type="EMBL" id="GGB75895.1"/>
    </source>
</evidence>
<comment type="caution">
    <text evidence="4">The sequence shown here is derived from an EMBL/GenBank/DDBJ whole genome shotgun (WGS) entry which is preliminary data.</text>
</comment>
<sequence length="206" mass="22338">MADTTEQVVRVQRVSPRQQRSMATMDVILEAAAQVLEIAGEAGFNTNAIAERAGVGIGSIYRYFPDKHAILVEMGRREMERVGTQLSIDPGPQTGSLAPDRQAIRTFLRAFGERTRARRVVVLALLGQLSAEELQTAFAGAEAGMASRSVAPLDRIQLFVLSRALLGAMRAAVLEDADFLLSQQFEDELVLLSRTYASATSGRLSG</sequence>
<dbReference type="RefSeq" id="WP_188515641.1">
    <property type="nucleotide sequence ID" value="NZ_BMGD01000009.1"/>
</dbReference>
<dbReference type="PROSITE" id="PS50977">
    <property type="entry name" value="HTH_TETR_2"/>
    <property type="match status" value="1"/>
</dbReference>
<dbReference type="InterPro" id="IPR050109">
    <property type="entry name" value="HTH-type_TetR-like_transc_reg"/>
</dbReference>
<dbReference type="SUPFAM" id="SSF46689">
    <property type="entry name" value="Homeodomain-like"/>
    <property type="match status" value="1"/>
</dbReference>
<dbReference type="InterPro" id="IPR009057">
    <property type="entry name" value="Homeodomain-like_sf"/>
</dbReference>
<keyword evidence="5" id="KW-1185">Reference proteome</keyword>
<dbReference type="PANTHER" id="PTHR30055:SF226">
    <property type="entry name" value="HTH-TYPE TRANSCRIPTIONAL REGULATOR PKSA"/>
    <property type="match status" value="1"/>
</dbReference>
<dbReference type="PRINTS" id="PR00455">
    <property type="entry name" value="HTHTETR"/>
</dbReference>
<feature type="domain" description="HTH tetR-type" evidence="3">
    <location>
        <begin position="22"/>
        <end position="82"/>
    </location>
</feature>
<dbReference type="PANTHER" id="PTHR30055">
    <property type="entry name" value="HTH-TYPE TRANSCRIPTIONAL REGULATOR RUTR"/>
    <property type="match status" value="1"/>
</dbReference>
<evidence type="ECO:0000313" key="5">
    <source>
        <dbReference type="Proteomes" id="UP000614261"/>
    </source>
</evidence>
<keyword evidence="1 2" id="KW-0238">DNA-binding</keyword>
<feature type="DNA-binding region" description="H-T-H motif" evidence="2">
    <location>
        <begin position="45"/>
        <end position="64"/>
    </location>
</feature>
<dbReference type="Proteomes" id="UP000614261">
    <property type="component" value="Unassembled WGS sequence"/>
</dbReference>
<evidence type="ECO:0000256" key="1">
    <source>
        <dbReference type="ARBA" id="ARBA00023125"/>
    </source>
</evidence>
<dbReference type="InterPro" id="IPR001647">
    <property type="entry name" value="HTH_TetR"/>
</dbReference>
<gene>
    <name evidence="4" type="ORF">GCM10010833_33910</name>
</gene>
<dbReference type="EMBL" id="BMGD01000009">
    <property type="protein sequence ID" value="GGB75895.1"/>
    <property type="molecule type" value="Genomic_DNA"/>
</dbReference>
<protein>
    <submittedName>
        <fullName evidence="4">TetR family transcriptional regulator</fullName>
    </submittedName>
</protein>